<feature type="compositionally biased region" description="Low complexity" evidence="1">
    <location>
        <begin position="1"/>
        <end position="15"/>
    </location>
</feature>
<reference evidence="2" key="1">
    <citation type="submission" date="2020-06" db="EMBL/GenBank/DDBJ databases">
        <authorList>
            <consortium name="Plant Systems Biology data submission"/>
        </authorList>
    </citation>
    <scope>NUCLEOTIDE SEQUENCE</scope>
    <source>
        <strain evidence="2">D6</strain>
    </source>
</reference>
<dbReference type="PROSITE" id="PS01229">
    <property type="entry name" value="COF_2"/>
    <property type="match status" value="1"/>
</dbReference>
<dbReference type="PANTHER" id="PTHR10000:SF8">
    <property type="entry name" value="HAD SUPERFAMILY HYDROLASE-LIKE, TYPE 3"/>
    <property type="match status" value="1"/>
</dbReference>
<dbReference type="Gene3D" id="3.30.1240.10">
    <property type="match status" value="1"/>
</dbReference>
<dbReference type="GO" id="GO:0016791">
    <property type="term" value="F:phosphatase activity"/>
    <property type="evidence" value="ECO:0007669"/>
    <property type="project" value="TreeGrafter"/>
</dbReference>
<dbReference type="Gene3D" id="3.40.50.1000">
    <property type="entry name" value="HAD superfamily/HAD-like"/>
    <property type="match status" value="2"/>
</dbReference>
<dbReference type="Proteomes" id="UP001153069">
    <property type="component" value="Unassembled WGS sequence"/>
</dbReference>
<dbReference type="GO" id="GO:0005829">
    <property type="term" value="C:cytosol"/>
    <property type="evidence" value="ECO:0007669"/>
    <property type="project" value="TreeGrafter"/>
</dbReference>
<dbReference type="InterPro" id="IPR023214">
    <property type="entry name" value="HAD_sf"/>
</dbReference>
<feature type="region of interest" description="Disordered" evidence="1">
    <location>
        <begin position="1"/>
        <end position="31"/>
    </location>
</feature>
<feature type="compositionally biased region" description="Basic and acidic residues" evidence="1">
    <location>
        <begin position="16"/>
        <end position="25"/>
    </location>
</feature>
<dbReference type="PANTHER" id="PTHR10000">
    <property type="entry name" value="PHOSPHOSERINE PHOSPHATASE"/>
    <property type="match status" value="1"/>
</dbReference>
<sequence length="306" mass="33591">MTMKTGTTATPAVTAGEKEETEKIPPNDANTPRQFRMVALDLDGTLLNSQHQPSEVTKACLRRLEDQGFVISIATGRAITTVYETVKALNLCQPIPVVCSNGAQGYMCSLAEGPDGERKVEKKPLFSTPVPAVVAQKTIDLAKEMGCISQYYVGEDIFADPREPYDYKVAELYIDLTGSQTQYVKDHFQAAIQKGPPSKQLVLCKVEEQDQMMEAFDRELSKEPILSMGREPILCEVIWEETVAFGDGDNDLEFIQMAGKGIAMSNAADVVKKVADQVIDLNNDEDGVAKTLERLEAEGVLVFSTE</sequence>
<evidence type="ECO:0000256" key="1">
    <source>
        <dbReference type="SAM" id="MobiDB-lite"/>
    </source>
</evidence>
<name>A0A9N8E6R0_9STRA</name>
<dbReference type="EMBL" id="CAICTM010000602">
    <property type="protein sequence ID" value="CAB9513631.1"/>
    <property type="molecule type" value="Genomic_DNA"/>
</dbReference>
<evidence type="ECO:0000313" key="2">
    <source>
        <dbReference type="EMBL" id="CAB9513631.1"/>
    </source>
</evidence>
<evidence type="ECO:0000313" key="3">
    <source>
        <dbReference type="Proteomes" id="UP001153069"/>
    </source>
</evidence>
<keyword evidence="3" id="KW-1185">Reference proteome</keyword>
<dbReference type="Pfam" id="PF08282">
    <property type="entry name" value="Hydrolase_3"/>
    <property type="match status" value="2"/>
</dbReference>
<dbReference type="OrthoDB" id="27226at2759"/>
<comment type="caution">
    <text evidence="2">The sequence shown here is derived from an EMBL/GenBank/DDBJ whole genome shotgun (WGS) entry which is preliminary data.</text>
</comment>
<dbReference type="InterPro" id="IPR036412">
    <property type="entry name" value="HAD-like_sf"/>
</dbReference>
<organism evidence="2 3">
    <name type="scientific">Seminavis robusta</name>
    <dbReference type="NCBI Taxonomy" id="568900"/>
    <lineage>
        <taxon>Eukaryota</taxon>
        <taxon>Sar</taxon>
        <taxon>Stramenopiles</taxon>
        <taxon>Ochrophyta</taxon>
        <taxon>Bacillariophyta</taxon>
        <taxon>Bacillariophyceae</taxon>
        <taxon>Bacillariophycidae</taxon>
        <taxon>Naviculales</taxon>
        <taxon>Naviculaceae</taxon>
        <taxon>Seminavis</taxon>
    </lineage>
</organism>
<protein>
    <submittedName>
        <fullName evidence="2">Sugar phosphatase YidA</fullName>
    </submittedName>
</protein>
<dbReference type="SUPFAM" id="SSF56784">
    <property type="entry name" value="HAD-like"/>
    <property type="match status" value="1"/>
</dbReference>
<dbReference type="AlphaFoldDB" id="A0A9N8E6R0"/>
<dbReference type="GO" id="GO:0000287">
    <property type="term" value="F:magnesium ion binding"/>
    <property type="evidence" value="ECO:0007669"/>
    <property type="project" value="TreeGrafter"/>
</dbReference>
<gene>
    <name evidence="2" type="ORF">SEMRO_603_G173930.1</name>
</gene>
<proteinExistence type="predicted"/>
<accession>A0A9N8E6R0</accession>